<comment type="caution">
    <text evidence="2">The sequence shown here is derived from an EMBL/GenBank/DDBJ whole genome shotgun (WGS) entry which is preliminary data.</text>
</comment>
<dbReference type="AlphaFoldDB" id="A0AAN4ZN70"/>
<feature type="region of interest" description="Disordered" evidence="1">
    <location>
        <begin position="26"/>
        <end position="46"/>
    </location>
</feature>
<keyword evidence="3" id="KW-1185">Reference proteome</keyword>
<feature type="non-terminal residue" evidence="2">
    <location>
        <position position="1"/>
    </location>
</feature>
<name>A0AAN4ZN70_9BILA</name>
<evidence type="ECO:0000256" key="1">
    <source>
        <dbReference type="SAM" id="MobiDB-lite"/>
    </source>
</evidence>
<organism evidence="2 3">
    <name type="scientific">Pristionchus mayeri</name>
    <dbReference type="NCBI Taxonomy" id="1317129"/>
    <lineage>
        <taxon>Eukaryota</taxon>
        <taxon>Metazoa</taxon>
        <taxon>Ecdysozoa</taxon>
        <taxon>Nematoda</taxon>
        <taxon>Chromadorea</taxon>
        <taxon>Rhabditida</taxon>
        <taxon>Rhabditina</taxon>
        <taxon>Diplogasteromorpha</taxon>
        <taxon>Diplogasteroidea</taxon>
        <taxon>Neodiplogasteridae</taxon>
        <taxon>Pristionchus</taxon>
    </lineage>
</organism>
<gene>
    <name evidence="2" type="ORF">PMAYCL1PPCAC_13164</name>
</gene>
<proteinExistence type="predicted"/>
<dbReference type="EMBL" id="BTRK01000003">
    <property type="protein sequence ID" value="GMR42969.1"/>
    <property type="molecule type" value="Genomic_DNA"/>
</dbReference>
<sequence length="105" mass="11659">TTLKAMQLSTNHEIPKMVLRPLIPDHELPETVGPDSPLRHHPKYQKKNQDAAIDFMLGQSLAVFNLSSAPSDPKDSGTRANNNPVALKKMLDSFMDEIIKNELVA</sequence>
<reference evidence="3" key="1">
    <citation type="submission" date="2022-10" db="EMBL/GenBank/DDBJ databases">
        <title>Genome assembly of Pristionchus species.</title>
        <authorList>
            <person name="Yoshida K."/>
            <person name="Sommer R.J."/>
        </authorList>
    </citation>
    <scope>NUCLEOTIDE SEQUENCE [LARGE SCALE GENOMIC DNA]</scope>
    <source>
        <strain evidence="3">RS5460</strain>
    </source>
</reference>
<evidence type="ECO:0000313" key="3">
    <source>
        <dbReference type="Proteomes" id="UP001328107"/>
    </source>
</evidence>
<protein>
    <submittedName>
        <fullName evidence="2">Uncharacterized protein</fullName>
    </submittedName>
</protein>
<evidence type="ECO:0000313" key="2">
    <source>
        <dbReference type="EMBL" id="GMR42969.1"/>
    </source>
</evidence>
<accession>A0AAN4ZN70</accession>
<dbReference type="Proteomes" id="UP001328107">
    <property type="component" value="Unassembled WGS sequence"/>
</dbReference>